<name>K8XVN4_9LEPT</name>
<dbReference type="EMBL" id="CP006694">
    <property type="protein sequence ID" value="EKT84966.1"/>
    <property type="molecule type" value="Genomic_DNA"/>
</dbReference>
<gene>
    <name evidence="1" type="ORF">LSS_19932</name>
</gene>
<dbReference type="STRING" id="758847.LSS_19932"/>
<evidence type="ECO:0000313" key="2">
    <source>
        <dbReference type="Proteomes" id="UP000035800"/>
    </source>
</evidence>
<dbReference type="KEGG" id="lst:LSS_19932"/>
<reference evidence="1 2" key="2">
    <citation type="journal article" date="2014" name="Emerg. Microbes Infect.">
        <title>Potential impact on kidney infection: a whole-genome analysis of Leptospira santarosai serovar Shermani.</title>
        <authorList>
            <person name="Chou L.F."/>
            <person name="Chen T.W."/>
            <person name="Ko Y.C."/>
            <person name="Pan M.J."/>
            <person name="Tian Y.C."/>
            <person name="Chiu C.H."/>
            <person name="Tang P."/>
            <person name="Hung C.C."/>
            <person name="Yang C.W."/>
        </authorList>
    </citation>
    <scope>NUCLEOTIDE SEQUENCE</scope>
    <source>
        <strain evidence="1 2">LT 821</strain>
    </source>
</reference>
<reference evidence="1 2" key="1">
    <citation type="journal article" date="2012" name="Gene">
        <title>Sequence of Leptospira santarosai serovar Shermani genome and prediction of virulence-associated genes.</title>
        <authorList>
            <person name="Chou L.F."/>
            <person name="Chen Y.T."/>
            <person name="Lu C.W."/>
            <person name="Ko Y.C."/>
            <person name="Tang C.Y."/>
            <person name="Pan M.J."/>
            <person name="Tian Y.C."/>
            <person name="Chiu C.H."/>
            <person name="Hung C.C."/>
            <person name="Yang C.W."/>
        </authorList>
    </citation>
    <scope>NUCLEOTIDE SEQUENCE [LARGE SCALE GENOMIC DNA]</scope>
    <source>
        <strain evidence="1">LT 821</strain>
    </source>
</reference>
<sequence>MFFRFEGCRRWLPSLVVMREDFPVTNRIRVEEEEEKSWTENEVKVAIKRNAREL</sequence>
<dbReference type="PATRIC" id="fig|758847.3.peg.4147"/>
<protein>
    <submittedName>
        <fullName evidence="1">Uncharacterized protein</fullName>
    </submittedName>
</protein>
<evidence type="ECO:0000313" key="1">
    <source>
        <dbReference type="EMBL" id="EKT84966.1"/>
    </source>
</evidence>
<dbReference type="AlphaFoldDB" id="K8XVN4"/>
<proteinExistence type="predicted"/>
<accession>K8XVN4</accession>
<organism evidence="1 2">
    <name type="scientific">Leptospira santarosai serovar Shermani str. LT 821</name>
    <dbReference type="NCBI Taxonomy" id="758847"/>
    <lineage>
        <taxon>Bacteria</taxon>
        <taxon>Pseudomonadati</taxon>
        <taxon>Spirochaetota</taxon>
        <taxon>Spirochaetia</taxon>
        <taxon>Leptospirales</taxon>
        <taxon>Leptospiraceae</taxon>
        <taxon>Leptospira</taxon>
    </lineage>
</organism>
<dbReference type="Proteomes" id="UP000035800">
    <property type="component" value="Chromosome I"/>
</dbReference>